<gene>
    <name evidence="3" type="ORF">ERS852473_00220</name>
</gene>
<dbReference type="EMBL" id="CYZR01000001">
    <property type="protein sequence ID" value="CUN46321.1"/>
    <property type="molecule type" value="Genomic_DNA"/>
</dbReference>
<dbReference type="CDD" id="cd05399">
    <property type="entry name" value="NT_Rel-Spo_like"/>
    <property type="match status" value="1"/>
</dbReference>
<dbReference type="SMART" id="SM00954">
    <property type="entry name" value="RelA_SpoT"/>
    <property type="match status" value="1"/>
</dbReference>
<name>A0ABM9UKQ7_SARVE</name>
<sequence>MELEVFKFTNESLFILQKLKSNLNHASDFLDDFFFNLLNNSCDGFFNISTRVKSSSSLKEKIIRNNYYLKYKTPEELFYNLSDLIGIRIECRFIEDEDKIFKFLKSSFCNKNCEGFYFHKSNKNIFLDLRDEQPLKQKNGFKLYRIDGYIISENHKFNFELQIKSMVNIFWGEIEHKVIYKNYNMVLGDTFYKNILNSIKSNLCLIDNQLLTIYNHIASNNLQLAQPNVNKQGLEILLSKMIFDIYSYKVKNELGVSIDFRNACDIIIDYIIKKNNCISSEEYYKTFIDTSIRLNEILKNPISFKEKICLEKNLKFHSDFSSIIGNKLAQTINTDFHWNLFFKILFEIEPLNDTGDFKNFINYLEDIFSNRPIYLNLYLKFSKAEVEEIKTDLLNVICTSFLDINSITFIYRDKLNEIFNAIENHINFITDNLDNFINYSNNKYIYCKLLHFNILLIFNKKIQVKDLNNFIDCVKEKSSKIRFTSKGLKYISTLDLNSYIYLSNFMNYIYIK</sequence>
<dbReference type="PANTHER" id="PTHR41773">
    <property type="entry name" value="GTP PYROPHOSPHATASE-RELATED"/>
    <property type="match status" value="1"/>
</dbReference>
<keyword evidence="4" id="KW-1185">Reference proteome</keyword>
<dbReference type="PANTHER" id="PTHR41773:SF1">
    <property type="entry name" value="RELA_SPOT DOMAIN-CONTAINING PROTEIN"/>
    <property type="match status" value="1"/>
</dbReference>
<dbReference type="Proteomes" id="UP000095488">
    <property type="component" value="Unassembled WGS sequence"/>
</dbReference>
<dbReference type="SUPFAM" id="SSF81301">
    <property type="entry name" value="Nucleotidyltransferase"/>
    <property type="match status" value="1"/>
</dbReference>
<dbReference type="InterPro" id="IPR007685">
    <property type="entry name" value="RelA_SpoT"/>
</dbReference>
<evidence type="ECO:0000256" key="1">
    <source>
        <dbReference type="ARBA" id="ARBA00004976"/>
    </source>
</evidence>
<comment type="pathway">
    <text evidence="1">Purine metabolism; ppGpp biosynthesis; ppGpp from GTP: step 1/2.</text>
</comment>
<feature type="domain" description="RelA/SpoT" evidence="2">
    <location>
        <begin position="50"/>
        <end position="186"/>
    </location>
</feature>
<proteinExistence type="predicted"/>
<accession>A0ABM9UKQ7</accession>
<organism evidence="3 4">
    <name type="scientific">Sarcina ventriculi</name>
    <name type="common">Clostridium ventriculi</name>
    <dbReference type="NCBI Taxonomy" id="1267"/>
    <lineage>
        <taxon>Bacteria</taxon>
        <taxon>Bacillati</taxon>
        <taxon>Bacillota</taxon>
        <taxon>Clostridia</taxon>
        <taxon>Eubacteriales</taxon>
        <taxon>Clostridiaceae</taxon>
        <taxon>Sarcina</taxon>
    </lineage>
</organism>
<reference evidence="3 4" key="1">
    <citation type="submission" date="2015-09" db="EMBL/GenBank/DDBJ databases">
        <authorList>
            <consortium name="Pathogen Informatics"/>
        </authorList>
    </citation>
    <scope>NUCLEOTIDE SEQUENCE [LARGE SCALE GENOMIC DNA]</scope>
    <source>
        <strain evidence="3 4">2789STDY5834858</strain>
    </source>
</reference>
<dbReference type="RefSeq" id="WP_055257120.1">
    <property type="nucleotide sequence ID" value="NZ_CABIXL010000001.1"/>
</dbReference>
<evidence type="ECO:0000259" key="2">
    <source>
        <dbReference type="SMART" id="SM00954"/>
    </source>
</evidence>
<comment type="caution">
    <text evidence="3">The sequence shown here is derived from an EMBL/GenBank/DDBJ whole genome shotgun (WGS) entry which is preliminary data.</text>
</comment>
<dbReference type="Gene3D" id="3.30.460.10">
    <property type="entry name" value="Beta Polymerase, domain 2"/>
    <property type="match status" value="1"/>
</dbReference>
<evidence type="ECO:0000313" key="4">
    <source>
        <dbReference type="Proteomes" id="UP000095488"/>
    </source>
</evidence>
<protein>
    <submittedName>
        <fullName evidence="3">Region found in RelA / SpoT proteins</fullName>
    </submittedName>
</protein>
<evidence type="ECO:0000313" key="3">
    <source>
        <dbReference type="EMBL" id="CUN46321.1"/>
    </source>
</evidence>
<dbReference type="InterPro" id="IPR043519">
    <property type="entry name" value="NT_sf"/>
</dbReference>
<dbReference type="Pfam" id="PF04607">
    <property type="entry name" value="RelA_SpoT"/>
    <property type="match status" value="1"/>
</dbReference>